<dbReference type="Proteomes" id="UP000515154">
    <property type="component" value="Linkage group LG22"/>
</dbReference>
<gene>
    <name evidence="3" type="primary">LOC115223278</name>
</gene>
<protein>
    <submittedName>
        <fullName evidence="3">U7 snRNA-associated Sm-like protein LSm11</fullName>
    </submittedName>
</protein>
<accession>A0A6P7TEM1</accession>
<feature type="compositionally biased region" description="Acidic residues" evidence="1">
    <location>
        <begin position="187"/>
        <end position="207"/>
    </location>
</feature>
<organism evidence="2 3">
    <name type="scientific">Octopus sinensis</name>
    <name type="common">East Asian common octopus</name>
    <dbReference type="NCBI Taxonomy" id="2607531"/>
    <lineage>
        <taxon>Eukaryota</taxon>
        <taxon>Metazoa</taxon>
        <taxon>Spiralia</taxon>
        <taxon>Lophotrochozoa</taxon>
        <taxon>Mollusca</taxon>
        <taxon>Cephalopoda</taxon>
        <taxon>Coleoidea</taxon>
        <taxon>Octopodiformes</taxon>
        <taxon>Octopoda</taxon>
        <taxon>Incirrata</taxon>
        <taxon>Octopodidae</taxon>
        <taxon>Octopus</taxon>
    </lineage>
</organism>
<dbReference type="InterPro" id="IPR039267">
    <property type="entry name" value="Lsm11"/>
</dbReference>
<name>A0A6P7TEM1_9MOLL</name>
<evidence type="ECO:0000313" key="2">
    <source>
        <dbReference type="Proteomes" id="UP000515154"/>
    </source>
</evidence>
<dbReference type="PANTHER" id="PTHR21415">
    <property type="entry name" value="U7 SNRNA-ASSOCIATED SM-LIKE PROTEIN LSM11"/>
    <property type="match status" value="1"/>
</dbReference>
<proteinExistence type="predicted"/>
<dbReference type="KEGG" id="osn:115223278"/>
<dbReference type="PANTHER" id="PTHR21415:SF1">
    <property type="entry name" value="U7 SNRNA-ASSOCIATED SM-LIKE PROTEIN LSM11"/>
    <property type="match status" value="1"/>
</dbReference>
<sequence length="292" mass="33118">MAEKSEEVEGELDFESPNFNALLALRLGNVTVPYPNIKTLNNLAEYRSLVTRTSAVKKHVASTSADGCESGQPIPANDPDPAPEEPADKQQSRHKRNLFTRMETHDQVGPLSLLRRCVYEKHRVKVWTRSAGYIRGFCQGFIVAYDKHLNMAMIDVDETYRKPIFPTKRKRDIKVFPIVPSTSPGNSDDENSDNEYNYLEDEEDSSEELNVRTSSELTKRRHDERREKTASTKCHKQDVTVALPGSKLPVVCLSSRIEPCLVYNRLKTKVCQRHVNQLFIRGESIVSVAIAN</sequence>
<dbReference type="RefSeq" id="XP_029649644.1">
    <property type="nucleotide sequence ID" value="XM_029793784.2"/>
</dbReference>
<evidence type="ECO:0000313" key="3">
    <source>
        <dbReference type="RefSeq" id="XP_029649644.1"/>
    </source>
</evidence>
<dbReference type="GO" id="GO:0071209">
    <property type="term" value="F:U7 snRNA binding"/>
    <property type="evidence" value="ECO:0007669"/>
    <property type="project" value="InterPro"/>
</dbReference>
<dbReference type="InterPro" id="IPR010920">
    <property type="entry name" value="LSM_dom_sf"/>
</dbReference>
<dbReference type="AlphaFoldDB" id="A0A6P7TEM1"/>
<dbReference type="GO" id="GO:0006398">
    <property type="term" value="P:mRNA 3'-end processing by stem-loop binding and cleavage"/>
    <property type="evidence" value="ECO:0007669"/>
    <property type="project" value="TreeGrafter"/>
</dbReference>
<dbReference type="SUPFAM" id="SSF50182">
    <property type="entry name" value="Sm-like ribonucleoproteins"/>
    <property type="match status" value="1"/>
</dbReference>
<reference evidence="3" key="1">
    <citation type="submission" date="2025-08" db="UniProtKB">
        <authorList>
            <consortium name="RefSeq"/>
        </authorList>
    </citation>
    <scope>IDENTIFICATION</scope>
</reference>
<feature type="region of interest" description="Disordered" evidence="1">
    <location>
        <begin position="61"/>
        <end position="93"/>
    </location>
</feature>
<feature type="region of interest" description="Disordered" evidence="1">
    <location>
        <begin position="177"/>
        <end position="232"/>
    </location>
</feature>
<dbReference type="GO" id="GO:0005683">
    <property type="term" value="C:U7 snRNP"/>
    <property type="evidence" value="ECO:0007669"/>
    <property type="project" value="TreeGrafter"/>
</dbReference>
<dbReference type="Gene3D" id="2.30.30.100">
    <property type="match status" value="1"/>
</dbReference>
<evidence type="ECO:0000256" key="1">
    <source>
        <dbReference type="SAM" id="MobiDB-lite"/>
    </source>
</evidence>
<keyword evidence="2" id="KW-1185">Reference proteome</keyword>